<dbReference type="SUPFAM" id="SSF46785">
    <property type="entry name" value="Winged helix' DNA-binding domain"/>
    <property type="match status" value="2"/>
</dbReference>
<dbReference type="Pfam" id="PF04079">
    <property type="entry name" value="SMC_ScpB"/>
    <property type="match status" value="1"/>
</dbReference>
<feature type="region of interest" description="Disordered" evidence="5">
    <location>
        <begin position="245"/>
        <end position="333"/>
    </location>
</feature>
<feature type="compositionally biased region" description="Low complexity" evidence="5">
    <location>
        <begin position="301"/>
        <end position="312"/>
    </location>
</feature>
<keyword evidence="1" id="KW-0963">Cytoplasm</keyword>
<keyword evidence="4" id="KW-0131">Cell cycle</keyword>
<dbReference type="InterPro" id="IPR036390">
    <property type="entry name" value="WH_DNA-bd_sf"/>
</dbReference>
<gene>
    <name evidence="6" type="primary">scpB</name>
    <name evidence="6" type="ORF">GTQ45_09445</name>
</gene>
<dbReference type="OrthoDB" id="9806226at2"/>
<dbReference type="PANTHER" id="PTHR34298:SF2">
    <property type="entry name" value="SEGREGATION AND CONDENSATION PROTEIN B"/>
    <property type="match status" value="1"/>
</dbReference>
<accession>A0A845QBV1</accession>
<organism evidence="6 7">
    <name type="scientific">Pyruvatibacter mobilis</name>
    <dbReference type="NCBI Taxonomy" id="1712261"/>
    <lineage>
        <taxon>Bacteria</taxon>
        <taxon>Pseudomonadati</taxon>
        <taxon>Pseudomonadota</taxon>
        <taxon>Alphaproteobacteria</taxon>
        <taxon>Hyphomicrobiales</taxon>
        <taxon>Parvibaculaceae</taxon>
        <taxon>Pyruvatibacter</taxon>
    </lineage>
</organism>
<evidence type="ECO:0000256" key="4">
    <source>
        <dbReference type="ARBA" id="ARBA00023306"/>
    </source>
</evidence>
<proteinExistence type="predicted"/>
<dbReference type="Proteomes" id="UP000470384">
    <property type="component" value="Unassembled WGS sequence"/>
</dbReference>
<evidence type="ECO:0000256" key="2">
    <source>
        <dbReference type="ARBA" id="ARBA00022618"/>
    </source>
</evidence>
<evidence type="ECO:0000256" key="3">
    <source>
        <dbReference type="ARBA" id="ARBA00022829"/>
    </source>
</evidence>
<feature type="compositionally biased region" description="Acidic residues" evidence="5">
    <location>
        <begin position="260"/>
        <end position="274"/>
    </location>
</feature>
<evidence type="ECO:0000256" key="1">
    <source>
        <dbReference type="ARBA" id="ARBA00022490"/>
    </source>
</evidence>
<dbReference type="EMBL" id="WXYQ01000006">
    <property type="protein sequence ID" value="NBG95954.1"/>
    <property type="molecule type" value="Genomic_DNA"/>
</dbReference>
<feature type="compositionally biased region" description="Acidic residues" evidence="5">
    <location>
        <begin position="313"/>
        <end position="333"/>
    </location>
</feature>
<evidence type="ECO:0000313" key="6">
    <source>
        <dbReference type="EMBL" id="NBG95954.1"/>
    </source>
</evidence>
<sequence>MHDEDDITDAVTDTGTDTEAEASTEGEGVAEGRPESQADAGLTAEADGEETADEEGTAQLEESNVASISDENRTKTLRMIEALLFAASEPLDVKSLEQRLPEGTDVKTMLGELKAFYAPRGVNLVTVGGKWLMRTAEDLSFLLQREAVQMKKLSRPAMETLAIIAYHQPVTRAEIEEIRGVSVSTGTLDVLLETGWVKMRGRRKVPGRPLTYGTSEDFLVHFGLETLRDLPGVDDLKAAGLLDARLPPDFSVPQPKDDALADDEEELAEDDSGEELLIGEASEEEVPQPTGNLDDEEAAEGDAAAEMSAVAGDIEEDASADGDEAGEGESDRV</sequence>
<feature type="compositionally biased region" description="Acidic residues" evidence="5">
    <location>
        <begin position="46"/>
        <end position="56"/>
    </location>
</feature>
<dbReference type="PANTHER" id="PTHR34298">
    <property type="entry name" value="SEGREGATION AND CONDENSATION PROTEIN B"/>
    <property type="match status" value="1"/>
</dbReference>
<dbReference type="InterPro" id="IPR005234">
    <property type="entry name" value="ScpB_csome_segregation"/>
</dbReference>
<dbReference type="NCBIfam" id="TIGR00281">
    <property type="entry name" value="SMC-Scp complex subunit ScpB"/>
    <property type="match status" value="1"/>
</dbReference>
<evidence type="ECO:0000313" key="7">
    <source>
        <dbReference type="Proteomes" id="UP000470384"/>
    </source>
</evidence>
<keyword evidence="7" id="KW-1185">Reference proteome</keyword>
<evidence type="ECO:0000256" key="5">
    <source>
        <dbReference type="SAM" id="MobiDB-lite"/>
    </source>
</evidence>
<keyword evidence="2" id="KW-0132">Cell division</keyword>
<dbReference type="AlphaFoldDB" id="A0A845QBV1"/>
<name>A0A845QBV1_9HYPH</name>
<dbReference type="GO" id="GO:0051301">
    <property type="term" value="P:cell division"/>
    <property type="evidence" value="ECO:0007669"/>
    <property type="project" value="UniProtKB-KW"/>
</dbReference>
<feature type="region of interest" description="Disordered" evidence="5">
    <location>
        <begin position="1"/>
        <end position="69"/>
    </location>
</feature>
<dbReference type="GO" id="GO:0051304">
    <property type="term" value="P:chromosome separation"/>
    <property type="evidence" value="ECO:0007669"/>
    <property type="project" value="InterPro"/>
</dbReference>
<protein>
    <submittedName>
        <fullName evidence="6">SMC-Scp complex subunit ScpB</fullName>
    </submittedName>
</protein>
<feature type="compositionally biased region" description="Polar residues" evidence="5">
    <location>
        <begin position="60"/>
        <end position="69"/>
    </location>
</feature>
<dbReference type="Gene3D" id="1.10.10.10">
    <property type="entry name" value="Winged helix-like DNA-binding domain superfamily/Winged helix DNA-binding domain"/>
    <property type="match status" value="2"/>
</dbReference>
<keyword evidence="3" id="KW-0159">Chromosome partition</keyword>
<reference evidence="6 7" key="1">
    <citation type="journal article" date="2016" name="Int. J. Syst. Evol. Microbiol.">
        <title>Pyruvatibacter mobilis gen. nov., sp. nov., a marine bacterium from the culture broth of Picochlorum sp. 122.</title>
        <authorList>
            <person name="Wang G."/>
            <person name="Tang M."/>
            <person name="Wu H."/>
            <person name="Dai S."/>
            <person name="Li T."/>
            <person name="Chen C."/>
            <person name="He H."/>
            <person name="Fan J."/>
            <person name="Xiang W."/>
            <person name="Li X."/>
        </authorList>
    </citation>
    <scope>NUCLEOTIDE SEQUENCE [LARGE SCALE GENOMIC DNA]</scope>
    <source>
        <strain evidence="6 7">GYP-11</strain>
    </source>
</reference>
<comment type="caution">
    <text evidence="6">The sequence shown here is derived from an EMBL/GenBank/DDBJ whole genome shotgun (WGS) entry which is preliminary data.</text>
</comment>
<dbReference type="InterPro" id="IPR036388">
    <property type="entry name" value="WH-like_DNA-bd_sf"/>
</dbReference>